<dbReference type="GO" id="GO:0016788">
    <property type="term" value="F:hydrolase activity, acting on ester bonds"/>
    <property type="evidence" value="ECO:0007669"/>
    <property type="project" value="InterPro"/>
</dbReference>
<sequence>MQLVPSILLLLASIYLHYQASLDVLGNFFPRLKQGYQRRSLDKRSPVRRTAETLANSFGYLCEAHTVITDDGYILTVHRIRKFPPTSDKQHSVALLLPGFMASSDSWLFRGSNKDLPYIFADAGYDMWMYNPRGNVYSRNHVVLDPDVDEKFWNFSFHEMGVYDLPAVIDYILKFTKEQKVSITAHSMGAAISFVTCSLKPEYNKKISLIIALAPAAVINLESLNMATKTLIHMAPLLEKFLRHRRSFEIFPQRKLNGKLAELLCSDDSPSQELCLSSVFEVTGRDYEQFNSTMLPTAFHYYPSGTSLGTVMHMVEVFQGQFQYDSSGKSKEMDEYSHDTPYNLSKVTTPVAIFYGKKDQMVQKKDLERLAKQLDQVVGLYKVPHHSFNHLDFMWASDSALLLYTHLLNLMEMYK</sequence>
<dbReference type="STRING" id="224129.A0A1W4WI22"/>
<keyword evidence="4 7" id="KW-0442">Lipid degradation</keyword>
<evidence type="ECO:0000256" key="9">
    <source>
        <dbReference type="SAM" id="SignalP"/>
    </source>
</evidence>
<dbReference type="FunFam" id="3.40.50.1820:FF:000057">
    <property type="entry name" value="Lipase"/>
    <property type="match status" value="1"/>
</dbReference>
<dbReference type="GeneID" id="108733112"/>
<feature type="active site" description="Charge relay system" evidence="8">
    <location>
        <position position="390"/>
    </location>
</feature>
<evidence type="ECO:0000256" key="8">
    <source>
        <dbReference type="PIRSR" id="PIRSR000862-1"/>
    </source>
</evidence>
<feature type="active site" description="Charge relay system" evidence="8">
    <location>
        <position position="359"/>
    </location>
</feature>
<dbReference type="InterPro" id="IPR029058">
    <property type="entry name" value="AB_hydrolase_fold"/>
</dbReference>
<keyword evidence="6" id="KW-0325">Glycoprotein</keyword>
<dbReference type="SUPFAM" id="SSF53474">
    <property type="entry name" value="alpha/beta-Hydrolases"/>
    <property type="match status" value="1"/>
</dbReference>
<evidence type="ECO:0000256" key="1">
    <source>
        <dbReference type="ARBA" id="ARBA00010701"/>
    </source>
</evidence>
<evidence type="ECO:0000313" key="11">
    <source>
        <dbReference type="Proteomes" id="UP000192223"/>
    </source>
</evidence>
<feature type="active site" description="Nucleophile" evidence="8">
    <location>
        <position position="187"/>
    </location>
</feature>
<keyword evidence="2 9" id="KW-0732">Signal</keyword>
<dbReference type="AlphaFoldDB" id="A0A1W4WI22"/>
<dbReference type="Pfam" id="PF00561">
    <property type="entry name" value="Abhydrolase_1"/>
    <property type="match status" value="1"/>
</dbReference>
<dbReference type="InParanoid" id="A0A1W4WI22"/>
<reference evidence="12" key="1">
    <citation type="submission" date="2025-08" db="UniProtKB">
        <authorList>
            <consortium name="RefSeq"/>
        </authorList>
    </citation>
    <scope>IDENTIFICATION</scope>
    <source>
        <tissue evidence="12">Entire body</tissue>
    </source>
</reference>
<dbReference type="OrthoDB" id="9974421at2759"/>
<evidence type="ECO:0000256" key="6">
    <source>
        <dbReference type="ARBA" id="ARBA00023180"/>
    </source>
</evidence>
<keyword evidence="11" id="KW-1185">Reference proteome</keyword>
<comment type="similarity">
    <text evidence="1 7">Belongs to the AB hydrolase superfamily. Lipase family.</text>
</comment>
<dbReference type="PANTHER" id="PTHR11005">
    <property type="entry name" value="LYSOSOMAL ACID LIPASE-RELATED"/>
    <property type="match status" value="1"/>
</dbReference>
<feature type="domain" description="AB hydrolase-1" evidence="10">
    <location>
        <begin position="95"/>
        <end position="379"/>
    </location>
</feature>
<name>A0A1W4WI22_AGRPL</name>
<dbReference type="InterPro" id="IPR000073">
    <property type="entry name" value="AB_hydrolase_1"/>
</dbReference>
<feature type="chain" id="PRO_5010703413" description="Lipase" evidence="9">
    <location>
        <begin position="22"/>
        <end position="415"/>
    </location>
</feature>
<proteinExistence type="inferred from homology"/>
<keyword evidence="3 7" id="KW-0378">Hydrolase</keyword>
<dbReference type="GO" id="GO:0016042">
    <property type="term" value="P:lipid catabolic process"/>
    <property type="evidence" value="ECO:0007669"/>
    <property type="project" value="UniProtKB-KW"/>
</dbReference>
<gene>
    <name evidence="12" type="primary">LOC108733112</name>
</gene>
<accession>A0A1W4WI22</accession>
<protein>
    <recommendedName>
        <fullName evidence="7">Lipase</fullName>
    </recommendedName>
</protein>
<evidence type="ECO:0000256" key="4">
    <source>
        <dbReference type="ARBA" id="ARBA00022963"/>
    </source>
</evidence>
<dbReference type="InterPro" id="IPR025483">
    <property type="entry name" value="Lipase_euk"/>
</dbReference>
<dbReference type="Gene3D" id="3.40.50.1820">
    <property type="entry name" value="alpha/beta hydrolase"/>
    <property type="match status" value="1"/>
</dbReference>
<feature type="signal peptide" evidence="9">
    <location>
        <begin position="1"/>
        <end position="21"/>
    </location>
</feature>
<evidence type="ECO:0000313" key="12">
    <source>
        <dbReference type="RefSeq" id="XP_018319665.1"/>
    </source>
</evidence>
<dbReference type="Proteomes" id="UP000192223">
    <property type="component" value="Unplaced"/>
</dbReference>
<evidence type="ECO:0000256" key="2">
    <source>
        <dbReference type="ARBA" id="ARBA00022729"/>
    </source>
</evidence>
<dbReference type="RefSeq" id="XP_018319665.1">
    <property type="nucleotide sequence ID" value="XM_018464163.1"/>
</dbReference>
<evidence type="ECO:0000259" key="10">
    <source>
        <dbReference type="Pfam" id="PF00561"/>
    </source>
</evidence>
<keyword evidence="5" id="KW-0443">Lipid metabolism</keyword>
<organism evidence="11 12">
    <name type="scientific">Agrilus planipennis</name>
    <name type="common">Emerald ash borer</name>
    <name type="synonym">Agrilus marcopoli</name>
    <dbReference type="NCBI Taxonomy" id="224129"/>
    <lineage>
        <taxon>Eukaryota</taxon>
        <taxon>Metazoa</taxon>
        <taxon>Ecdysozoa</taxon>
        <taxon>Arthropoda</taxon>
        <taxon>Hexapoda</taxon>
        <taxon>Insecta</taxon>
        <taxon>Pterygota</taxon>
        <taxon>Neoptera</taxon>
        <taxon>Endopterygota</taxon>
        <taxon>Coleoptera</taxon>
        <taxon>Polyphaga</taxon>
        <taxon>Elateriformia</taxon>
        <taxon>Buprestoidea</taxon>
        <taxon>Buprestidae</taxon>
        <taxon>Agrilinae</taxon>
        <taxon>Agrilus</taxon>
    </lineage>
</organism>
<evidence type="ECO:0000256" key="5">
    <source>
        <dbReference type="ARBA" id="ARBA00023098"/>
    </source>
</evidence>
<evidence type="ECO:0000256" key="3">
    <source>
        <dbReference type="ARBA" id="ARBA00022801"/>
    </source>
</evidence>
<evidence type="ECO:0000256" key="7">
    <source>
        <dbReference type="PIRNR" id="PIRNR000862"/>
    </source>
</evidence>
<dbReference type="PIRSF" id="PIRSF000862">
    <property type="entry name" value="Steryl_ester_lip"/>
    <property type="match status" value="1"/>
</dbReference>
<dbReference type="KEGG" id="apln:108733112"/>